<feature type="modified residue" description="4-aspartylphosphate" evidence="2">
    <location>
        <position position="57"/>
    </location>
</feature>
<protein>
    <submittedName>
        <fullName evidence="6">Signal transduction histidine kinase containing REC and PAS domain</fullName>
    </submittedName>
</protein>
<dbReference type="PRINTS" id="PR00344">
    <property type="entry name" value="BCTRLSENSOR"/>
</dbReference>
<dbReference type="PANTHER" id="PTHR43547">
    <property type="entry name" value="TWO-COMPONENT HISTIDINE KINASE"/>
    <property type="match status" value="1"/>
</dbReference>
<dbReference type="GO" id="GO:0000155">
    <property type="term" value="F:phosphorelay sensor kinase activity"/>
    <property type="evidence" value="ECO:0007669"/>
    <property type="project" value="InterPro"/>
</dbReference>
<dbReference type="InterPro" id="IPR000014">
    <property type="entry name" value="PAS"/>
</dbReference>
<dbReference type="SUPFAM" id="SSF52172">
    <property type="entry name" value="CheY-like"/>
    <property type="match status" value="1"/>
</dbReference>
<dbReference type="SMART" id="SM00387">
    <property type="entry name" value="HATPase_c"/>
    <property type="match status" value="1"/>
</dbReference>
<name>A0A1Y3GAV6_9EURY</name>
<feature type="domain" description="Response regulatory" evidence="4">
    <location>
        <begin position="8"/>
        <end position="123"/>
    </location>
</feature>
<proteinExistence type="predicted"/>
<dbReference type="CDD" id="cd00075">
    <property type="entry name" value="HATPase"/>
    <property type="match status" value="1"/>
</dbReference>
<dbReference type="SMART" id="SM00388">
    <property type="entry name" value="HisKA"/>
    <property type="match status" value="1"/>
</dbReference>
<dbReference type="InterPro" id="IPR004358">
    <property type="entry name" value="Sig_transdc_His_kin-like_C"/>
</dbReference>
<dbReference type="NCBIfam" id="TIGR00229">
    <property type="entry name" value="sensory_box"/>
    <property type="match status" value="2"/>
</dbReference>
<dbReference type="PANTHER" id="PTHR43547:SF2">
    <property type="entry name" value="HYBRID SIGNAL TRANSDUCTION HISTIDINE KINASE C"/>
    <property type="match status" value="1"/>
</dbReference>
<dbReference type="Gene3D" id="3.30.450.20">
    <property type="entry name" value="PAS domain"/>
    <property type="match status" value="3"/>
</dbReference>
<dbReference type="Pfam" id="PF02518">
    <property type="entry name" value="HATPase_c"/>
    <property type="match status" value="1"/>
</dbReference>
<dbReference type="Gene3D" id="3.30.565.10">
    <property type="entry name" value="Histidine kinase-like ATPase, C-terminal domain"/>
    <property type="match status" value="1"/>
</dbReference>
<dbReference type="CDD" id="cd00130">
    <property type="entry name" value="PAS"/>
    <property type="match status" value="2"/>
</dbReference>
<evidence type="ECO:0000259" key="4">
    <source>
        <dbReference type="PROSITE" id="PS50110"/>
    </source>
</evidence>
<evidence type="ECO:0000259" key="5">
    <source>
        <dbReference type="PROSITE" id="PS50112"/>
    </source>
</evidence>
<dbReference type="Pfam" id="PF08448">
    <property type="entry name" value="PAS_4"/>
    <property type="match status" value="1"/>
</dbReference>
<dbReference type="RefSeq" id="WP_086637678.1">
    <property type="nucleotide sequence ID" value="NZ_MRZU01000004.1"/>
</dbReference>
<dbReference type="CDD" id="cd00156">
    <property type="entry name" value="REC"/>
    <property type="match status" value="1"/>
</dbReference>
<evidence type="ECO:0000256" key="2">
    <source>
        <dbReference type="PROSITE-ProRule" id="PRU00169"/>
    </source>
</evidence>
<dbReference type="Pfam" id="PF00072">
    <property type="entry name" value="Response_reg"/>
    <property type="match status" value="1"/>
</dbReference>
<dbReference type="AlphaFoldDB" id="A0A1Y3GAV6"/>
<evidence type="ECO:0000256" key="1">
    <source>
        <dbReference type="ARBA" id="ARBA00022553"/>
    </source>
</evidence>
<dbReference type="SUPFAM" id="SSF55785">
    <property type="entry name" value="PYP-like sensor domain (PAS domain)"/>
    <property type="match status" value="3"/>
</dbReference>
<dbReference type="OrthoDB" id="8127at2157"/>
<feature type="domain" description="PAS" evidence="5">
    <location>
        <begin position="139"/>
        <end position="210"/>
    </location>
</feature>
<keyword evidence="6" id="KW-0418">Kinase</keyword>
<comment type="caution">
    <text evidence="6">The sequence shown here is derived from an EMBL/GenBank/DDBJ whole genome shotgun (WGS) entry which is preliminary data.</text>
</comment>
<dbReference type="Gene3D" id="1.10.287.130">
    <property type="match status" value="1"/>
</dbReference>
<dbReference type="PROSITE" id="PS50109">
    <property type="entry name" value="HIS_KIN"/>
    <property type="match status" value="1"/>
</dbReference>
<dbReference type="SMART" id="SM00448">
    <property type="entry name" value="REC"/>
    <property type="match status" value="1"/>
</dbReference>
<feature type="domain" description="Histidine kinase" evidence="3">
    <location>
        <begin position="511"/>
        <end position="714"/>
    </location>
</feature>
<dbReference type="InterPro" id="IPR036890">
    <property type="entry name" value="HATPase_C_sf"/>
</dbReference>
<gene>
    <name evidence="6" type="ORF">AMET1_1313</name>
</gene>
<dbReference type="SUPFAM" id="SSF47384">
    <property type="entry name" value="Homodimeric domain of signal transducing histidine kinase"/>
    <property type="match status" value="1"/>
</dbReference>
<feature type="domain" description="PAS" evidence="5">
    <location>
        <begin position="385"/>
        <end position="429"/>
    </location>
</feature>
<keyword evidence="1 2" id="KW-0597">Phosphoprotein</keyword>
<sequence length="714" mass="82919">MNIQEDIEVLVVDDEPSFLKLTEVFLDQVDRWLEVDGVLSSYEALELFSDYDCLVSDYQMPGLDGIELLEKIRNEFESDIPFIMFTGKGREEIAMEALNIGADRYIQKGGDPKTQFHELAHSIVSTTKERRMEKKYKQEKRRAEKYFETAQVIMVVIDLDGEIIQANQKTCQLLGYTKEELVGKDWISNFVPERNRQQARETHQHFLKTGEKNFAEKSPVITRSGEERIISWHNSTIENEKNDVIASINSGIDVTEELSREKEIKEKTWMLEGMLNGIMDIVAFQLPDHTTIKINQKGLELIEDSYNEAVGEKCYKLVGKQEPCEECPAEKSIETKKREITEKYFPELDRHLEVITTPILNENNKVEFIIEHARDLSRIKELAKKHRLIKKSVEQATIEIYWITPHGEFRYTNKAVQNKLGYTKKELKGMYVWDVDPEYPKKRREYHYQKVKEKGSTTFETKHKTKNGEIYPVQVTSHYLEHEGQEFELAFAKDITEQKRKQKRQKFLHRLLRHDISNKCQIIQGYLDLIDKEKIPEKDREIIDKIKQSANEQNQIIEKVRTLRKIDKEKTKPIDINKTIEGTIKTNKPQAQKNNIEIKNQTPKQTKAIAGNLLKEVINNIITNAIKHAECSQIQIKTQETPNNIKITIEDDGKGIPEQRKQKIFKKGYKAGKNKGTGLGLHITKKIIKGYNGQIKVKNSPTGGAKFDIYLQKP</sequence>
<dbReference type="InterPro" id="IPR011006">
    <property type="entry name" value="CheY-like_superfamily"/>
</dbReference>
<dbReference type="SUPFAM" id="SSF55874">
    <property type="entry name" value="ATPase domain of HSP90 chaperone/DNA topoisomerase II/histidine kinase"/>
    <property type="match status" value="1"/>
</dbReference>
<dbReference type="Pfam" id="PF13426">
    <property type="entry name" value="PAS_9"/>
    <property type="match status" value="2"/>
</dbReference>
<dbReference type="Proteomes" id="UP000195137">
    <property type="component" value="Unassembled WGS sequence"/>
</dbReference>
<accession>A0A1Y3GAV6</accession>
<dbReference type="InterPro" id="IPR001789">
    <property type="entry name" value="Sig_transdc_resp-reg_receiver"/>
</dbReference>
<dbReference type="PROSITE" id="PS50110">
    <property type="entry name" value="RESPONSE_REGULATORY"/>
    <property type="match status" value="1"/>
</dbReference>
<dbReference type="EMBL" id="MRZU01000004">
    <property type="protein sequence ID" value="OUJ18397.1"/>
    <property type="molecule type" value="Genomic_DNA"/>
</dbReference>
<dbReference type="InterPro" id="IPR013656">
    <property type="entry name" value="PAS_4"/>
</dbReference>
<dbReference type="InterPro" id="IPR035965">
    <property type="entry name" value="PAS-like_dom_sf"/>
</dbReference>
<evidence type="ECO:0000313" key="7">
    <source>
        <dbReference type="Proteomes" id="UP000195137"/>
    </source>
</evidence>
<evidence type="ECO:0000313" key="6">
    <source>
        <dbReference type="EMBL" id="OUJ18397.1"/>
    </source>
</evidence>
<dbReference type="InterPro" id="IPR003594">
    <property type="entry name" value="HATPase_dom"/>
</dbReference>
<dbReference type="InterPro" id="IPR003661">
    <property type="entry name" value="HisK_dim/P_dom"/>
</dbReference>
<dbReference type="SMART" id="SM00091">
    <property type="entry name" value="PAS"/>
    <property type="match status" value="2"/>
</dbReference>
<dbReference type="InterPro" id="IPR005467">
    <property type="entry name" value="His_kinase_dom"/>
</dbReference>
<dbReference type="Gene3D" id="3.40.50.2300">
    <property type="match status" value="1"/>
</dbReference>
<keyword evidence="6" id="KW-0808">Transferase</keyword>
<organism evidence="6 7">
    <name type="scientific">Methanonatronarchaeum thermophilum</name>
    <dbReference type="NCBI Taxonomy" id="1927129"/>
    <lineage>
        <taxon>Archaea</taxon>
        <taxon>Methanobacteriati</taxon>
        <taxon>Methanobacteriota</taxon>
        <taxon>Methanonatronarchaeia</taxon>
        <taxon>Methanonatronarchaeales</taxon>
        <taxon>Methanonatronarchaeaceae</taxon>
        <taxon>Methanonatronarchaeum</taxon>
    </lineage>
</organism>
<dbReference type="PROSITE" id="PS50112">
    <property type="entry name" value="PAS"/>
    <property type="match status" value="2"/>
</dbReference>
<reference evidence="6 7" key="1">
    <citation type="submission" date="2016-12" db="EMBL/GenBank/DDBJ databases">
        <title>Discovery of methanogenic haloarchaea.</title>
        <authorList>
            <person name="Sorokin D.Y."/>
            <person name="Makarova K.S."/>
            <person name="Abbas B."/>
            <person name="Ferrer M."/>
            <person name="Golyshin P.N."/>
        </authorList>
    </citation>
    <scope>NUCLEOTIDE SEQUENCE [LARGE SCALE GENOMIC DNA]</scope>
    <source>
        <strain evidence="6">AMET1</strain>
    </source>
</reference>
<keyword evidence="7" id="KW-1185">Reference proteome</keyword>
<evidence type="ECO:0000259" key="3">
    <source>
        <dbReference type="PROSITE" id="PS50109"/>
    </source>
</evidence>
<dbReference type="InterPro" id="IPR036097">
    <property type="entry name" value="HisK_dim/P_sf"/>
</dbReference>